<name>A0A4Z2ETJ0_9TELE</name>
<proteinExistence type="predicted"/>
<sequence>MLTGCLLDHKQLGRQSFSHSDDLYSIVLPTTFQIENLMSLKRNGVNADSCSLTRSLHHLPVEACHMALPVSSWDQMERATCAIH</sequence>
<evidence type="ECO:0000313" key="1">
    <source>
        <dbReference type="EMBL" id="TNN32226.1"/>
    </source>
</evidence>
<organism evidence="1 2">
    <name type="scientific">Liparis tanakae</name>
    <name type="common">Tanaka's snailfish</name>
    <dbReference type="NCBI Taxonomy" id="230148"/>
    <lineage>
        <taxon>Eukaryota</taxon>
        <taxon>Metazoa</taxon>
        <taxon>Chordata</taxon>
        <taxon>Craniata</taxon>
        <taxon>Vertebrata</taxon>
        <taxon>Euteleostomi</taxon>
        <taxon>Actinopterygii</taxon>
        <taxon>Neopterygii</taxon>
        <taxon>Teleostei</taxon>
        <taxon>Neoteleostei</taxon>
        <taxon>Acanthomorphata</taxon>
        <taxon>Eupercaria</taxon>
        <taxon>Perciformes</taxon>
        <taxon>Cottioidei</taxon>
        <taxon>Cottales</taxon>
        <taxon>Liparidae</taxon>
        <taxon>Liparis</taxon>
    </lineage>
</organism>
<dbReference type="Proteomes" id="UP000314294">
    <property type="component" value="Unassembled WGS sequence"/>
</dbReference>
<dbReference type="AlphaFoldDB" id="A0A4Z2ETJ0"/>
<protein>
    <submittedName>
        <fullName evidence="1">Uncharacterized protein</fullName>
    </submittedName>
</protein>
<accession>A0A4Z2ETJ0</accession>
<evidence type="ECO:0000313" key="2">
    <source>
        <dbReference type="Proteomes" id="UP000314294"/>
    </source>
</evidence>
<dbReference type="EMBL" id="SRLO01002832">
    <property type="protein sequence ID" value="TNN32226.1"/>
    <property type="molecule type" value="Genomic_DNA"/>
</dbReference>
<keyword evidence="2" id="KW-1185">Reference proteome</keyword>
<comment type="caution">
    <text evidence="1">The sequence shown here is derived from an EMBL/GenBank/DDBJ whole genome shotgun (WGS) entry which is preliminary data.</text>
</comment>
<reference evidence="1 2" key="1">
    <citation type="submission" date="2019-03" db="EMBL/GenBank/DDBJ databases">
        <title>First draft genome of Liparis tanakae, snailfish: a comprehensive survey of snailfish specific genes.</title>
        <authorList>
            <person name="Kim W."/>
            <person name="Song I."/>
            <person name="Jeong J.-H."/>
            <person name="Kim D."/>
            <person name="Kim S."/>
            <person name="Ryu S."/>
            <person name="Song J.Y."/>
            <person name="Lee S.K."/>
        </authorList>
    </citation>
    <scope>NUCLEOTIDE SEQUENCE [LARGE SCALE GENOMIC DNA]</scope>
    <source>
        <tissue evidence="1">Muscle</tissue>
    </source>
</reference>
<gene>
    <name evidence="1" type="ORF">EYF80_057615</name>
</gene>